<protein>
    <submittedName>
        <fullName evidence="1">Uncharacterized protein</fullName>
    </submittedName>
</protein>
<name>A0A254THT7_9BURK</name>
<keyword evidence="2" id="KW-1185">Reference proteome</keyword>
<dbReference type="AlphaFoldDB" id="A0A254THT7"/>
<gene>
    <name evidence="1" type="ORF">AYR66_21895</name>
</gene>
<sequence>MARAHGAPTLFYPFRLYPLRIIKQIIAMSFSVNAPEFRLRVPYLEQFGLNKELRHLPPDLRVLTGYTINGHIRSTGASGILDGSGVAPQLYTVSEIAFPPFCFVLTLNCPCPDRRMIVISAFATCGYYEVQSLDLRMPVLPIHSAYPTDYRTPQEVAKAGAAAKTMPSGGAKP</sequence>
<evidence type="ECO:0000313" key="1">
    <source>
        <dbReference type="EMBL" id="OWW21747.1"/>
    </source>
</evidence>
<organism evidence="1 2">
    <name type="scientific">Noviherbaspirillum denitrificans</name>
    <dbReference type="NCBI Taxonomy" id="1968433"/>
    <lineage>
        <taxon>Bacteria</taxon>
        <taxon>Pseudomonadati</taxon>
        <taxon>Pseudomonadota</taxon>
        <taxon>Betaproteobacteria</taxon>
        <taxon>Burkholderiales</taxon>
        <taxon>Oxalobacteraceae</taxon>
        <taxon>Noviherbaspirillum</taxon>
    </lineage>
</organism>
<evidence type="ECO:0000313" key="2">
    <source>
        <dbReference type="Proteomes" id="UP000197535"/>
    </source>
</evidence>
<comment type="caution">
    <text evidence="1">The sequence shown here is derived from an EMBL/GenBank/DDBJ whole genome shotgun (WGS) entry which is preliminary data.</text>
</comment>
<reference evidence="1 2" key="1">
    <citation type="submission" date="2016-02" db="EMBL/GenBank/DDBJ databases">
        <authorList>
            <person name="Wen L."/>
            <person name="He K."/>
            <person name="Yang H."/>
        </authorList>
    </citation>
    <scope>NUCLEOTIDE SEQUENCE [LARGE SCALE GENOMIC DNA]</scope>
    <source>
        <strain evidence="1 2">TSA40</strain>
    </source>
</reference>
<accession>A0A254THT7</accession>
<proteinExistence type="predicted"/>
<dbReference type="Proteomes" id="UP000197535">
    <property type="component" value="Unassembled WGS sequence"/>
</dbReference>
<dbReference type="EMBL" id="LSTO01000001">
    <property type="protein sequence ID" value="OWW21747.1"/>
    <property type="molecule type" value="Genomic_DNA"/>
</dbReference>